<sequence>MSKMVVFVDSLLAYFGNENFTGVDIFFLDPYLNGVTQITSILSQYNDLDSIQIFSHGSEGSLQLGNSVLDKNTLDTYSKEILSWGKSLNPKGDILLLGCNVATGFVGQDFVQTFSYLTAADIAASDNLTGSTALGGDWELEYTTGLIEAPLAFQKEVLAAYTEVLNQILYVTSAADNTSIGTLRQRIEQANSTPGKDIIDLTGVASQTILLNSSLLTITDEVEIRGANAIIDGRGQYQIVAVDASGQQVTISNLTFQNGRAKGGDGNNGAGGGLGAGGALFIYQGNVVMNSVTLKNNVAQGGNASGGARGGNVNRDGTTGGTGGKFNETGVFQVPGTQIANGGNGGGTPGDDGENGGSGANGTFGTGGGGGGGGGGGDEGTLDDGYGGRGGNGGTGGFGTGGGGGGGGGGNPDSDDNRGIAGRGGTGGQFGGAGANGSNGMLDADEGEGGGNGGTGGGGAGLGGAIFVGQNAQLNLIGVQFQNNQANGGSGANNGEGRGGAVFVQSGGIAKSVSVSHSGNTGSSGDSNTYGSIGSLSVPSVSVSATSQPREPNQTGEFTINLSQAFLVPLKINYNITGSATNGTDYTGIPSSGFVEFQTGETSVKLNLTPTDDIYYEGNETIILNLQSGNYYSLSGTAQATLTLSEDEPLITSVTYIDTKEGGSNGILTITLDKNTPTTGTIVEFTLTGTARLGTQYTLKGRAANGNEVQIDTSQITATNGRGRFRIPPGTNNFKVEIVPIDDRFLEPDQSIVFTVVEKLEGSQKRDYGVSGGSIQRTLTLRDNEIEPLISVVAENAPSETGPTFGTFKLNISYLDPVTGQPVANTDQRIPEQLTEIRYQITGSATAGQDYATLPGLIKVPTGVTFIPIAVNPENDQIDEDNETVTITLQDAAFSRPYYVVSGGQRNATLTITDNDTAAIIVSPVSGNTNELGDQAKFTIRLATRPTSPVTINFSSSKPGEGNTTVSSFTFTTTNWNQPREITIQGVNDTLQDGNQDYTINTTVSSSDAKYAVLNPDDVTLTNFDDDSPNILIRQSGGSTNISEAGTTDTYQVMLVGRVPAADVEVTISPTTEIDLGAGAGKPIKLVFTTQNYSTPQTVTVRAVNDTDIEFTHISTISHSLRSEDPIFDAVKPGVAQVTITDNDPATVNIQAIGHGSEKSGVPGVIRFTMNANAPSSGLPINYTITGGNATAGVDYFSLSGSLQIDPGESGANLNITPIFDDIAELPYETVRVQIAPGTNYFAGSSNIADIRLYDDDIPGLRILESGATTKVTEGGANDTFTVQLTSQPTANVTVNFNTSASGQIQTISPLVFTQNNWRNPQTVTVVAVNDGIDETIAANTLTITPSVSSSDPIYNGGTVINDESIRTVTVNISDPTFSALDIGESLKLALFKLDQSYTQELKGIQLPVFGAIRSMIPGVINTFADGLVNEISSSISQSKAGMTALLQNFFNAKLGNLVNNVQVTSSSNASEITFLVILNGSYSQNNTSILNNLGLPALFSKADVQGQSQSIFNWQLDLGFGIHNSFGAFIDTDKTRFQGDLNLEFKDKNNFTSNGTIGFTPLTLRDNAADVTKSTLTFDLDLKDLTNEAVSDGERLTINELRTNPQIDSIIFSEVKNKLDMSLTASTQFLNLGAAFPSFKFDLGADIDTMLFDNGQLTGYRTFSTDAYKSPDNGQAVPFISFNNLRLDFGTFITEFAKPIVETIYPLVLPFRPIVEFLNADTKIFSELGLDSFLDRNSDGKVVVREIFETLVLLGGGSTSSFAWDFLDAVEFVINLHDQYEIIEKDPKKNNLQYVMGSYKLSNFVATNPLQDIQQTQILPLNNQTTSANSFLQTVINDDGWQDASKSFFRTLQGKSYGFDFHILEPQTIMSMLLGKDVPLVTLDLPPLEAGITAEYKIAPVLKFPFAKLLLDGSLKIKADLAFGYDTYGLRAWSYKDFAAADADLLLDGFYMSDRENPDGTGEDIPELTVEAELAGGVALDSDPKPKSFKITAYVSAGGVPNTANGTDLFKIYAKGGIRGKVDVDVVDGGETTNQSDGRIRMLELNRPLGELFTLNGVVDVFLAAGLDSFGVNLYEKDLLKFRLLKFGYNAQTGFTAQWVGEFVDGRMAGTEVFFDANFNGVHDIEEPITYSSRLGNVSDLEIQLDRFDLNQNGEIDPEEGNIVGVNGVDTSLYIAQSTPLITTIDATIASPLTTLAARLGEPARTAAANQIKSVFGFSSSLNLMDYDLTTVDLSVLRVHSQVQNLIILATKELAATSSTSTYNIASELLQQLAARVQAGIVPNLTDGTTVRSLIQSAQTALGLSGQIDSLVDAILEKNQVIIDALANATLTVAQKRQQIFQAMEQPELATGFQKIAIAPFVAMIPELAGAADPIGAGIKVKAALGLPSQVDIYNFDALEAISVGDATGLGLVVFAKQAQVQNTIVSIVRFLSGALDISHTQLGYPVIDALNAPIRNNQTLNLNSASQIANLILTVAPNLNSATVNSVAQLIAAANQEIDGVLQNNSFDLVRKASEIARIQQVVQGDLSDDLQAVGDGTTLLGDVVTKYSGASLDTQIAQATASNPAFLTSTNDLQAETPRDTSIILDVLAQESTTSQVNLLFDPEYGTLTLNADRTVTYTPVPGFVGEAILHYVIQNGTSLVSRTARVIVYGTPQGQTSGTIYLGPGDDIVTTSSASDIIYASSGNNNINAGAGNNIITSGTGNDNITTAGGNDVIEAGDGQNTIQAGDGLNIITSGLGSDFIYTGSGDDNISAGEGDNTINAAAGNNDITSGSGNDRIFVLDGENLINAGAGNNTITTGNGNNWISTGSGRDVITTGLGSDLINAGDGDNIIKAGGGNNVITTGLGNDQVSTENGNDTITTGDGNDVVFAGAGDDTVDAGAGDNRVILGSGTDTLMLSAGIGSTTVTDFNTAGDILKVADSLVGQLVIIQQQGTDTVLKVGDDTLAILSGVQAANVTVTGTDYLLVVTPNTAPVIPSGQSFAVSSGVVNGTVVGKVNATDAEGDSLSNWTITSGNIDGDKDNISVFAIDVTTGNITVNDSNELSSLINTTVNLAVTVSDGKANTTQTVGITIKPTVVGINPAVYDRTLTGTTGNDYINGNSVNELIYGLAGSDRLYGYAGNDALVGGDGRDYLTGGTGRDIFDGGLEADYYYGEADKAQDIFVLARGESGIGSTIGDAIYYFEDGIDKIGLKGSLSFGSLSFRSSSSGTTILDGTTTLATVYGSGIVLDTTDFVAFS</sequence>
<evidence type="ECO:0000256" key="4">
    <source>
        <dbReference type="ARBA" id="ARBA00022737"/>
    </source>
</evidence>
<feature type="domain" description="Cadherin" evidence="7">
    <location>
        <begin position="2978"/>
        <end position="3086"/>
    </location>
</feature>
<dbReference type="PROSITE" id="PS00330">
    <property type="entry name" value="HEMOLYSIN_CALCIUM"/>
    <property type="match status" value="2"/>
</dbReference>
<dbReference type="InterPro" id="IPR050557">
    <property type="entry name" value="RTX_toxin/Mannuronan_C5-epim"/>
</dbReference>
<accession>A0ABR8BKC6</accession>
<evidence type="ECO:0000256" key="3">
    <source>
        <dbReference type="ARBA" id="ARBA00022729"/>
    </source>
</evidence>
<dbReference type="Gene3D" id="2.60.40.2030">
    <property type="match status" value="3"/>
</dbReference>
<dbReference type="Pfam" id="PF00353">
    <property type="entry name" value="HemolysinCabind"/>
    <property type="match status" value="6"/>
</dbReference>
<feature type="compositionally biased region" description="Gly residues" evidence="6">
    <location>
        <begin position="342"/>
        <end position="411"/>
    </location>
</feature>
<evidence type="ECO:0000313" key="8">
    <source>
        <dbReference type="EMBL" id="MBD2254548.1"/>
    </source>
</evidence>
<dbReference type="RefSeq" id="WP_190570769.1">
    <property type="nucleotide sequence ID" value="NZ_JACJQL010000056.1"/>
</dbReference>
<dbReference type="PANTHER" id="PTHR38340:SF1">
    <property type="entry name" value="S-LAYER PROTEIN"/>
    <property type="match status" value="1"/>
</dbReference>
<reference evidence="8 9" key="1">
    <citation type="journal article" date="2020" name="ISME J.">
        <title>Comparative genomics reveals insights into cyanobacterial evolution and habitat adaptation.</title>
        <authorList>
            <person name="Chen M.Y."/>
            <person name="Teng W.K."/>
            <person name="Zhao L."/>
            <person name="Hu C.X."/>
            <person name="Zhou Y.K."/>
            <person name="Han B.P."/>
            <person name="Song L.R."/>
            <person name="Shu W.S."/>
        </authorList>
    </citation>
    <scope>NUCLEOTIDE SEQUENCE [LARGE SCALE GENOMIC DNA]</scope>
    <source>
        <strain evidence="8 9">FACHB-3921</strain>
    </source>
</reference>
<dbReference type="Proteomes" id="UP000621307">
    <property type="component" value="Unassembled WGS sequence"/>
</dbReference>
<dbReference type="SUPFAM" id="SSF141072">
    <property type="entry name" value="CalX-like"/>
    <property type="match status" value="4"/>
</dbReference>
<proteinExistence type="predicted"/>
<keyword evidence="2" id="KW-0964">Secreted</keyword>
<comment type="caution">
    <text evidence="8">The sequence shown here is derived from an EMBL/GenBank/DDBJ whole genome shotgun (WGS) entry which is preliminary data.</text>
</comment>
<dbReference type="SUPFAM" id="SSF51120">
    <property type="entry name" value="beta-Roll"/>
    <property type="match status" value="3"/>
</dbReference>
<dbReference type="Gene3D" id="2.160.20.160">
    <property type="match status" value="1"/>
</dbReference>
<keyword evidence="5" id="KW-0106">Calcium</keyword>
<dbReference type="SUPFAM" id="SSF49313">
    <property type="entry name" value="Cadherin-like"/>
    <property type="match status" value="1"/>
</dbReference>
<dbReference type="InterPro" id="IPR001343">
    <property type="entry name" value="Hemolysn_Ca-bd"/>
</dbReference>
<dbReference type="InterPro" id="IPR018511">
    <property type="entry name" value="Hemolysin-typ_Ca-bd_CS"/>
</dbReference>
<comment type="subcellular location">
    <subcellularLocation>
        <location evidence="1">Secreted</location>
    </subcellularLocation>
</comment>
<dbReference type="Pfam" id="PF17963">
    <property type="entry name" value="Big_9"/>
    <property type="match status" value="1"/>
</dbReference>
<name>A0ABR8BKC6_9NOSO</name>
<dbReference type="InterPro" id="IPR015919">
    <property type="entry name" value="Cadherin-like_sf"/>
</dbReference>
<evidence type="ECO:0000256" key="2">
    <source>
        <dbReference type="ARBA" id="ARBA00022525"/>
    </source>
</evidence>
<dbReference type="InterPro" id="IPR003644">
    <property type="entry name" value="Calx_beta"/>
</dbReference>
<dbReference type="Gene3D" id="2.150.10.10">
    <property type="entry name" value="Serralysin-like metalloprotease, C-terminal"/>
    <property type="match status" value="2"/>
</dbReference>
<keyword evidence="9" id="KW-1185">Reference proteome</keyword>
<keyword evidence="4" id="KW-0677">Repeat</keyword>
<feature type="region of interest" description="Disordered" evidence="6">
    <location>
        <begin position="302"/>
        <end position="456"/>
    </location>
</feature>
<evidence type="ECO:0000313" key="9">
    <source>
        <dbReference type="Proteomes" id="UP000621307"/>
    </source>
</evidence>
<dbReference type="CDD" id="cd11304">
    <property type="entry name" value="Cadherin_repeat"/>
    <property type="match status" value="1"/>
</dbReference>
<dbReference type="Pfam" id="PF14252">
    <property type="entry name" value="DUF4347"/>
    <property type="match status" value="1"/>
</dbReference>
<evidence type="ECO:0000259" key="7">
    <source>
        <dbReference type="PROSITE" id="PS50268"/>
    </source>
</evidence>
<dbReference type="SMART" id="SM00237">
    <property type="entry name" value="Calx_beta"/>
    <property type="match status" value="2"/>
</dbReference>
<protein>
    <submittedName>
        <fullName evidence="8">DUF4347 domain-containing protein</fullName>
    </submittedName>
</protein>
<dbReference type="Pfam" id="PF03160">
    <property type="entry name" value="Calx-beta"/>
    <property type="match status" value="3"/>
</dbReference>
<keyword evidence="3" id="KW-0732">Signal</keyword>
<dbReference type="EMBL" id="JACJQL010000056">
    <property type="protein sequence ID" value="MBD2254548.1"/>
    <property type="molecule type" value="Genomic_DNA"/>
</dbReference>
<dbReference type="PANTHER" id="PTHR38340">
    <property type="entry name" value="S-LAYER PROTEIN"/>
    <property type="match status" value="1"/>
</dbReference>
<dbReference type="InterPro" id="IPR038081">
    <property type="entry name" value="CalX-like_sf"/>
</dbReference>
<evidence type="ECO:0000256" key="6">
    <source>
        <dbReference type="SAM" id="MobiDB-lite"/>
    </source>
</evidence>
<dbReference type="InterPro" id="IPR011049">
    <property type="entry name" value="Serralysin-like_metalloprot_C"/>
</dbReference>
<feature type="compositionally biased region" description="Gly residues" evidence="6">
    <location>
        <begin position="421"/>
        <end position="437"/>
    </location>
</feature>
<dbReference type="PROSITE" id="PS50268">
    <property type="entry name" value="CADHERIN_2"/>
    <property type="match status" value="1"/>
</dbReference>
<dbReference type="InterPro" id="IPR002126">
    <property type="entry name" value="Cadherin-like_dom"/>
</dbReference>
<organism evidence="8 9">
    <name type="scientific">Nostoc parmelioides FACHB-3921</name>
    <dbReference type="NCBI Taxonomy" id="2692909"/>
    <lineage>
        <taxon>Bacteria</taxon>
        <taxon>Bacillati</taxon>
        <taxon>Cyanobacteriota</taxon>
        <taxon>Cyanophyceae</taxon>
        <taxon>Nostocales</taxon>
        <taxon>Nostocaceae</taxon>
        <taxon>Nostoc</taxon>
    </lineage>
</organism>
<dbReference type="InterPro" id="IPR025592">
    <property type="entry name" value="DUF4347"/>
</dbReference>
<gene>
    <name evidence="8" type="ORF">H6G14_25220</name>
</gene>
<evidence type="ECO:0000256" key="1">
    <source>
        <dbReference type="ARBA" id="ARBA00004613"/>
    </source>
</evidence>
<evidence type="ECO:0000256" key="5">
    <source>
        <dbReference type="ARBA" id="ARBA00022837"/>
    </source>
</evidence>